<protein>
    <submittedName>
        <fullName evidence="1">Uncharacterized protein</fullName>
    </submittedName>
</protein>
<accession>G0IYH6</accession>
<dbReference type="AlphaFoldDB" id="G0IYH6"/>
<evidence type="ECO:0000313" key="1">
    <source>
        <dbReference type="EMBL" id="AEL26399.1"/>
    </source>
</evidence>
<organism evidence="1 2">
    <name type="scientific">Cyclobacterium marinum (strain ATCC 25205 / DSM 745 / LMG 13164 / NCIMB 1802)</name>
    <name type="common">Flectobacillus marinus</name>
    <dbReference type="NCBI Taxonomy" id="880070"/>
    <lineage>
        <taxon>Bacteria</taxon>
        <taxon>Pseudomonadati</taxon>
        <taxon>Bacteroidota</taxon>
        <taxon>Cytophagia</taxon>
        <taxon>Cytophagales</taxon>
        <taxon>Cyclobacteriaceae</taxon>
        <taxon>Cyclobacterium</taxon>
    </lineage>
</organism>
<dbReference type="KEGG" id="cmr:Cycma_2660"/>
<dbReference type="EMBL" id="CP002955">
    <property type="protein sequence ID" value="AEL26399.1"/>
    <property type="molecule type" value="Genomic_DNA"/>
</dbReference>
<dbReference type="HOGENOM" id="CLU_3167110_0_0_10"/>
<gene>
    <name evidence="1" type="ordered locus">Cycma_2660</name>
</gene>
<reference evidence="2" key="1">
    <citation type="submission" date="2011-07" db="EMBL/GenBank/DDBJ databases">
        <title>The complete genome of Cyclobacterium marinum DSM 745.</title>
        <authorList>
            <person name="Lucas S."/>
            <person name="Han J."/>
            <person name="Lapidus A."/>
            <person name="Bruce D."/>
            <person name="Goodwin L."/>
            <person name="Pitluck S."/>
            <person name="Peters L."/>
            <person name="Kyrpides N."/>
            <person name="Mavromatis K."/>
            <person name="Ivanova N."/>
            <person name="Ovchinnikova G."/>
            <person name="Chertkov O."/>
            <person name="Detter J.C."/>
            <person name="Tapia R."/>
            <person name="Han C."/>
            <person name="Land M."/>
            <person name="Hauser L."/>
            <person name="Markowitz V."/>
            <person name="Cheng J.-F."/>
            <person name="Hugenholtz P."/>
            <person name="Woyke T."/>
            <person name="Wu D."/>
            <person name="Tindall B."/>
            <person name="Schuetze A."/>
            <person name="Brambilla E."/>
            <person name="Klenk H.-P."/>
            <person name="Eisen J.A."/>
        </authorList>
    </citation>
    <scope>NUCLEOTIDE SEQUENCE [LARGE SCALE GENOMIC DNA]</scope>
    <source>
        <strain evidence="2">ATCC 25205 / DSM 745 / LMG 13164 / NCIMB 1802</strain>
    </source>
</reference>
<dbReference type="Proteomes" id="UP000001635">
    <property type="component" value="Chromosome"/>
</dbReference>
<keyword evidence="2" id="KW-1185">Reference proteome</keyword>
<evidence type="ECO:0000313" key="2">
    <source>
        <dbReference type="Proteomes" id="UP000001635"/>
    </source>
</evidence>
<proteinExistence type="predicted"/>
<name>G0IYH6_CYCMS</name>
<sequence length="47" mass="5547">MRIFGQFELAYIPISSFTIQFKRIDSSTPFKNNGIPDIQGHHYKKFK</sequence>